<dbReference type="InterPro" id="IPR001128">
    <property type="entry name" value="Cyt_P450"/>
</dbReference>
<dbReference type="GO" id="GO:0016705">
    <property type="term" value="F:oxidoreductase activity, acting on paired donors, with incorporation or reduction of molecular oxygen"/>
    <property type="evidence" value="ECO:0007669"/>
    <property type="project" value="InterPro"/>
</dbReference>
<dbReference type="AlphaFoldDB" id="A0AAE0DGC5"/>
<comment type="caution">
    <text evidence="9">The sequence shown here is derived from an EMBL/GenBank/DDBJ whole genome shotgun (WGS) entry which is preliminary data.</text>
</comment>
<dbReference type="Proteomes" id="UP001276659">
    <property type="component" value="Unassembled WGS sequence"/>
</dbReference>
<feature type="compositionally biased region" description="Polar residues" evidence="6">
    <location>
        <begin position="501"/>
        <end position="512"/>
    </location>
</feature>
<dbReference type="SUPFAM" id="SSF48264">
    <property type="entry name" value="Cytochrome P450"/>
    <property type="match status" value="1"/>
</dbReference>
<feature type="domain" description="DUF7924" evidence="8">
    <location>
        <begin position="672"/>
        <end position="914"/>
    </location>
</feature>
<dbReference type="EMBL" id="JASNWA010000010">
    <property type="protein sequence ID" value="KAK3168534.1"/>
    <property type="molecule type" value="Genomic_DNA"/>
</dbReference>
<dbReference type="Gene3D" id="1.10.630.10">
    <property type="entry name" value="Cytochrome P450"/>
    <property type="match status" value="1"/>
</dbReference>
<dbReference type="InterPro" id="IPR057684">
    <property type="entry name" value="DUF7924"/>
</dbReference>
<evidence type="ECO:0000256" key="6">
    <source>
        <dbReference type="SAM" id="MobiDB-lite"/>
    </source>
</evidence>
<reference evidence="9" key="1">
    <citation type="submission" date="2022-11" db="EMBL/GenBank/DDBJ databases">
        <title>Chromosomal genome sequence assembly and mating type (MAT) locus characterization of the leprose asexual lichenized fungus Lepraria neglecta (Nyl.) Erichsen.</title>
        <authorList>
            <person name="Allen J.L."/>
            <person name="Pfeffer B."/>
        </authorList>
    </citation>
    <scope>NUCLEOTIDE SEQUENCE</scope>
    <source>
        <strain evidence="9">Allen 5258</strain>
    </source>
</reference>
<keyword evidence="7" id="KW-0812">Transmembrane</keyword>
<sequence>MAMLERLSAVFSAPESRSALISILLGGLALYAAVLALWRLYLSPLAKAKIPGPKLAALTQWYETYFDVFKNGGGQFLFQYLKLHEEYGPIVRISPSEVHIQDTEYYEEFYRKPYDKLERLKYRFNNSEAAFSTTDHGLHRMRRAALNPFFSPRKVAQQAPIIQGHIDRLCSRIANEYAGKERVLVLNDAFGCLSSDTVVGYCFERSYHFIDASDFKTTFPKAVKDLQKGVHVVTQFPWLSTLFQTLPDSVVGFLQPQMKSVIDFNNKMRSQIIGVLNSRFDADEKQTSHDTVFHAILQSDLPPEQLSELRLQHEAISVVGAGLETINTVLTLACFHIYNNPTIFDRLRAELNTAIPEITNPPSLAELQRLPYLSACIEEALRLSYGITQRTPRVSRTQTTHYSGYVLPRNTEISMSIYSIAHDENVFPDSRTYNPSRWLDDPKGPDGQKLLSRYMMSFGKGHRICVGMHLAYGEIFMGLAAVVDHLPATIHPLDDSRESRLNSTMRTTSVRTKPTAPRATEQEPATGRKSRRPGTKARKPKASESYQCASLSLLDPSRISPPTSSNSQALAPTSHPLPLTRHNLRLFNRGMDPQTLPISGTKRTTSGTSKTSVSSASKQLKLRELLKRNDMPIGDVKAKKEYPEVLELAKELVKGDRHSAMKADSVERLGKNLEKYSTRNEDTFLKKVWSKLIKEDREVQDDDTDLVWETWEKKAWEVDNLDDNWNKEFQKGSIPLVDTSRNKLMARLLNSCDRIKNPKPDVVYGLDELAFTQDEMAINSLFLSEAGISRGIWHPGLIVEAKTAGIIELVECQCARGGAALVNATRGLLKASGASIDTPGADLKSYVFSIALVPSCAKLFIHWAEVIEDGQTRFHMHRVSTYALLDDEQLKKLRHDINNVLDWISLTRKDWLKKLLAAIRTKLESEGGPIAPVVVDDDSEDGEGASSVTVAEDMDAVSLEDDEVEMDTEVSLRRSKRQRTKRVF</sequence>
<feature type="region of interest" description="Disordered" evidence="6">
    <location>
        <begin position="492"/>
        <end position="578"/>
    </location>
</feature>
<evidence type="ECO:0000256" key="1">
    <source>
        <dbReference type="ARBA" id="ARBA00001971"/>
    </source>
</evidence>
<keyword evidence="3 5" id="KW-0479">Metal-binding</keyword>
<dbReference type="InterPro" id="IPR002401">
    <property type="entry name" value="Cyt_P450_E_grp-I"/>
</dbReference>
<dbReference type="PROSITE" id="PS00086">
    <property type="entry name" value="CYTOCHROME_P450"/>
    <property type="match status" value="1"/>
</dbReference>
<evidence type="ECO:0000256" key="2">
    <source>
        <dbReference type="ARBA" id="ARBA00010617"/>
    </source>
</evidence>
<accession>A0AAE0DGC5</accession>
<feature type="region of interest" description="Disordered" evidence="6">
    <location>
        <begin position="931"/>
        <end position="950"/>
    </location>
</feature>
<name>A0AAE0DGC5_9LECA</name>
<evidence type="ECO:0000313" key="10">
    <source>
        <dbReference type="Proteomes" id="UP001276659"/>
    </source>
</evidence>
<dbReference type="InterPro" id="IPR017972">
    <property type="entry name" value="Cyt_P450_CS"/>
</dbReference>
<proteinExistence type="inferred from homology"/>
<organism evidence="9 10">
    <name type="scientific">Lepraria neglecta</name>
    <dbReference type="NCBI Taxonomy" id="209136"/>
    <lineage>
        <taxon>Eukaryota</taxon>
        <taxon>Fungi</taxon>
        <taxon>Dikarya</taxon>
        <taxon>Ascomycota</taxon>
        <taxon>Pezizomycotina</taxon>
        <taxon>Lecanoromycetes</taxon>
        <taxon>OSLEUM clade</taxon>
        <taxon>Lecanoromycetidae</taxon>
        <taxon>Lecanorales</taxon>
        <taxon>Lecanorineae</taxon>
        <taxon>Stereocaulaceae</taxon>
        <taxon>Lepraria</taxon>
    </lineage>
</organism>
<feature type="transmembrane region" description="Helical" evidence="7">
    <location>
        <begin position="20"/>
        <end position="41"/>
    </location>
</feature>
<keyword evidence="7" id="KW-0472">Membrane</keyword>
<feature type="compositionally biased region" description="Basic residues" evidence="6">
    <location>
        <begin position="528"/>
        <end position="540"/>
    </location>
</feature>
<comment type="similarity">
    <text evidence="2">Belongs to the cytochrome P450 family.</text>
</comment>
<keyword evidence="10" id="KW-1185">Reference proteome</keyword>
<gene>
    <name evidence="9" type="ORF">OEA41_004982</name>
</gene>
<evidence type="ECO:0000259" key="8">
    <source>
        <dbReference type="Pfam" id="PF25545"/>
    </source>
</evidence>
<dbReference type="Pfam" id="PF25545">
    <property type="entry name" value="DUF7924"/>
    <property type="match status" value="1"/>
</dbReference>
<evidence type="ECO:0000256" key="7">
    <source>
        <dbReference type="SAM" id="Phobius"/>
    </source>
</evidence>
<dbReference type="GO" id="GO:0020037">
    <property type="term" value="F:heme binding"/>
    <property type="evidence" value="ECO:0007669"/>
    <property type="project" value="InterPro"/>
</dbReference>
<dbReference type="PANTHER" id="PTHR24305">
    <property type="entry name" value="CYTOCHROME P450"/>
    <property type="match status" value="1"/>
</dbReference>
<dbReference type="PRINTS" id="PR00463">
    <property type="entry name" value="EP450I"/>
</dbReference>
<evidence type="ECO:0000313" key="9">
    <source>
        <dbReference type="EMBL" id="KAK3168534.1"/>
    </source>
</evidence>
<feature type="region of interest" description="Disordered" evidence="6">
    <location>
        <begin position="590"/>
        <end position="616"/>
    </location>
</feature>
<dbReference type="InterPro" id="IPR050121">
    <property type="entry name" value="Cytochrome_P450_monoxygenase"/>
</dbReference>
<dbReference type="PANTHER" id="PTHR24305:SF166">
    <property type="entry name" value="CYTOCHROME P450 12A4, MITOCHONDRIAL-RELATED"/>
    <property type="match status" value="1"/>
</dbReference>
<evidence type="ECO:0000256" key="5">
    <source>
        <dbReference type="PIRSR" id="PIRSR602401-1"/>
    </source>
</evidence>
<evidence type="ECO:0000256" key="3">
    <source>
        <dbReference type="ARBA" id="ARBA00022723"/>
    </source>
</evidence>
<dbReference type="CDD" id="cd11062">
    <property type="entry name" value="CYP58-like"/>
    <property type="match status" value="1"/>
</dbReference>
<dbReference type="GO" id="GO:0004497">
    <property type="term" value="F:monooxygenase activity"/>
    <property type="evidence" value="ECO:0007669"/>
    <property type="project" value="InterPro"/>
</dbReference>
<keyword evidence="5" id="KW-0349">Heme</keyword>
<keyword evidence="4 5" id="KW-0408">Iron</keyword>
<dbReference type="Pfam" id="PF00067">
    <property type="entry name" value="p450"/>
    <property type="match status" value="1"/>
</dbReference>
<protein>
    <recommendedName>
        <fullName evidence="8">DUF7924 domain-containing protein</fullName>
    </recommendedName>
</protein>
<comment type="cofactor">
    <cofactor evidence="1 5">
        <name>heme</name>
        <dbReference type="ChEBI" id="CHEBI:30413"/>
    </cofactor>
</comment>
<feature type="compositionally biased region" description="Low complexity" evidence="6">
    <location>
        <begin position="599"/>
        <end position="616"/>
    </location>
</feature>
<feature type="binding site" description="axial binding residue" evidence="5">
    <location>
        <position position="465"/>
    </location>
    <ligand>
        <name>heme</name>
        <dbReference type="ChEBI" id="CHEBI:30413"/>
    </ligand>
    <ligandPart>
        <name>Fe</name>
        <dbReference type="ChEBI" id="CHEBI:18248"/>
    </ligandPart>
</feature>
<dbReference type="InterPro" id="IPR036396">
    <property type="entry name" value="Cyt_P450_sf"/>
</dbReference>
<keyword evidence="7" id="KW-1133">Transmembrane helix</keyword>
<evidence type="ECO:0000256" key="4">
    <source>
        <dbReference type="ARBA" id="ARBA00023004"/>
    </source>
</evidence>
<dbReference type="GO" id="GO:0005506">
    <property type="term" value="F:iron ion binding"/>
    <property type="evidence" value="ECO:0007669"/>
    <property type="project" value="InterPro"/>
</dbReference>
<feature type="compositionally biased region" description="Polar residues" evidence="6">
    <location>
        <begin position="560"/>
        <end position="571"/>
    </location>
</feature>